<dbReference type="EMBL" id="JABAEW010000108">
    <property type="protein sequence ID" value="NMD89346.1"/>
    <property type="molecule type" value="Genomic_DNA"/>
</dbReference>
<dbReference type="NCBIfam" id="TIGR04294">
    <property type="entry name" value="pre_pil_HX9DG"/>
    <property type="match status" value="1"/>
</dbReference>
<gene>
    <name evidence="3" type="ORF">C8D82_11663</name>
    <name evidence="2" type="ORF">HF882_22425</name>
</gene>
<proteinExistence type="predicted"/>
<feature type="transmembrane region" description="Helical" evidence="1">
    <location>
        <begin position="6"/>
        <end position="29"/>
    </location>
</feature>
<dbReference type="GeneID" id="78295615"/>
<dbReference type="NCBIfam" id="TIGR02532">
    <property type="entry name" value="IV_pilin_GFxxxE"/>
    <property type="match status" value="1"/>
</dbReference>
<dbReference type="AlphaFoldDB" id="A0A2U1AW32"/>
<evidence type="ECO:0000313" key="2">
    <source>
        <dbReference type="EMBL" id="NMD89346.1"/>
    </source>
</evidence>
<evidence type="ECO:0000313" key="5">
    <source>
        <dbReference type="Proteomes" id="UP000576225"/>
    </source>
</evidence>
<name>A0A2U1AW32_9BACT</name>
<keyword evidence="1" id="KW-0472">Membrane</keyword>
<comment type="caution">
    <text evidence="3">The sequence shown here is derived from an EMBL/GenBank/DDBJ whole genome shotgun (WGS) entry which is preliminary data.</text>
</comment>
<dbReference type="OrthoDB" id="184407at2"/>
<dbReference type="Gene3D" id="3.30.700.10">
    <property type="entry name" value="Glycoprotein, Type 4 Pilin"/>
    <property type="match status" value="1"/>
</dbReference>
<dbReference type="Proteomes" id="UP000576225">
    <property type="component" value="Unassembled WGS sequence"/>
</dbReference>
<sequence length="249" mass="27567">MKRKNFTLIELLVVIAIIAILAGMLLPALNKARERAQAISCTSNLKQLNMAMVFYSNEFDGWGRIIGSTEDEYYTRYFFGPIYAPRDRHTILPYLGGSLAKDSASLSSSEIIKVALCPSGRRDGMGLTSPNDEGLPNNSYSFNTYLNYSSTVTNARYGKIARVKKPSERMLITESSSTGVDGAKDYKISRPLNLYNGNFIARRHNDGANVGFVDGHIAWRNHADLLAIKSGSTGAKNLPTPFWHDADSW</sequence>
<evidence type="ECO:0000313" key="3">
    <source>
        <dbReference type="EMBL" id="PVY40612.1"/>
    </source>
</evidence>
<dbReference type="PANTHER" id="PTHR30093">
    <property type="entry name" value="GENERAL SECRETION PATHWAY PROTEIN G"/>
    <property type="match status" value="1"/>
</dbReference>
<accession>A0A2U1AW32</accession>
<keyword evidence="1" id="KW-1133">Transmembrane helix</keyword>
<evidence type="ECO:0000256" key="1">
    <source>
        <dbReference type="SAM" id="Phobius"/>
    </source>
</evidence>
<dbReference type="RefSeq" id="WP_116884317.1">
    <property type="nucleotide sequence ID" value="NZ_CABMMC010000011.1"/>
</dbReference>
<protein>
    <submittedName>
        <fullName evidence="2 3">Prepilin-type N-terminal cleavage/methylation domain-containing protein</fullName>
    </submittedName>
</protein>
<dbReference type="Pfam" id="PF07963">
    <property type="entry name" value="N_methyl"/>
    <property type="match status" value="1"/>
</dbReference>
<keyword evidence="4" id="KW-1185">Reference proteome</keyword>
<dbReference type="PANTHER" id="PTHR30093:SF2">
    <property type="entry name" value="TYPE II SECRETION SYSTEM PROTEIN H"/>
    <property type="match status" value="1"/>
</dbReference>
<reference evidence="3 4" key="1">
    <citation type="submission" date="2018-04" db="EMBL/GenBank/DDBJ databases">
        <title>Genomic Encyclopedia of Type Strains, Phase IV (KMG-IV): sequencing the most valuable type-strain genomes for metagenomic binning, comparative biology and taxonomic classification.</title>
        <authorList>
            <person name="Goeker M."/>
        </authorList>
    </citation>
    <scope>NUCLEOTIDE SEQUENCE [LARGE SCALE GENOMIC DNA]</scope>
    <source>
        <strain evidence="3 4">DSM 14823</strain>
    </source>
</reference>
<evidence type="ECO:0000313" key="4">
    <source>
        <dbReference type="Proteomes" id="UP000245959"/>
    </source>
</evidence>
<dbReference type="InterPro" id="IPR045584">
    <property type="entry name" value="Pilin-like"/>
</dbReference>
<dbReference type="SUPFAM" id="SSF54523">
    <property type="entry name" value="Pili subunits"/>
    <property type="match status" value="1"/>
</dbReference>
<reference evidence="2 5" key="2">
    <citation type="submission" date="2020-04" db="EMBL/GenBank/DDBJ databases">
        <authorList>
            <person name="Hitch T.C.A."/>
            <person name="Wylensek D."/>
            <person name="Clavel T."/>
        </authorList>
    </citation>
    <scope>NUCLEOTIDE SEQUENCE [LARGE SCALE GENOMIC DNA]</scope>
    <source>
        <strain evidence="2 5">COR2-253-APC-1A</strain>
    </source>
</reference>
<keyword evidence="1" id="KW-0812">Transmembrane</keyword>
<dbReference type="Proteomes" id="UP000245959">
    <property type="component" value="Unassembled WGS sequence"/>
</dbReference>
<dbReference type="EMBL" id="QEKH01000016">
    <property type="protein sequence ID" value="PVY40612.1"/>
    <property type="molecule type" value="Genomic_DNA"/>
</dbReference>
<dbReference type="InterPro" id="IPR027558">
    <property type="entry name" value="Pre_pil_HX9DG_C"/>
</dbReference>
<organism evidence="3 4">
    <name type="scientific">Victivallis vadensis</name>
    <dbReference type="NCBI Taxonomy" id="172901"/>
    <lineage>
        <taxon>Bacteria</taxon>
        <taxon>Pseudomonadati</taxon>
        <taxon>Lentisphaerota</taxon>
        <taxon>Lentisphaeria</taxon>
        <taxon>Victivallales</taxon>
        <taxon>Victivallaceae</taxon>
        <taxon>Victivallis</taxon>
    </lineage>
</organism>
<dbReference type="InterPro" id="IPR012902">
    <property type="entry name" value="N_methyl_site"/>
</dbReference>